<feature type="transmembrane region" description="Helical" evidence="1">
    <location>
        <begin position="107"/>
        <end position="124"/>
    </location>
</feature>
<feature type="domain" description="CAAX prenyl protease 2/Lysostaphin resistance protein A-like" evidence="2">
    <location>
        <begin position="112"/>
        <end position="207"/>
    </location>
</feature>
<sequence length="259" mass="28548">MVKNTAKGHPILFSLMLGVLLTVLISVASAAGTIMELDDTGLMIAQAVAFLVMAVIVTLYMTKGERTLAQFGFRSTGVSKAKEALYYVPLLIIALVQPIMSGINFELSAVDILVIVIFTMLVGFTEESVFRGIIRDKLKFKGPVFYIVFSSVFFGVLHMANALNGSNIIHILLQVINALLLGFIFALLIETTNHIIPLIVFHFAYDALALISNENLDQEVLLVSILNILYLIYGIYLAYNLVRRNKVNQPVGKTVGNHR</sequence>
<comment type="caution">
    <text evidence="3">The sequence shown here is derived from an EMBL/GenBank/DDBJ whole genome shotgun (WGS) entry which is preliminary data.</text>
</comment>
<dbReference type="EMBL" id="MPTB01000026">
    <property type="protein sequence ID" value="OMD45335.1"/>
    <property type="molecule type" value="Genomic_DNA"/>
</dbReference>
<evidence type="ECO:0000313" key="4">
    <source>
        <dbReference type="Proteomes" id="UP000187412"/>
    </source>
</evidence>
<keyword evidence="1" id="KW-0472">Membrane</keyword>
<reference evidence="3 4" key="1">
    <citation type="submission" date="2016-10" db="EMBL/GenBank/DDBJ databases">
        <title>Paenibacillus species isolates.</title>
        <authorList>
            <person name="Beno S.M."/>
        </authorList>
    </citation>
    <scope>NUCLEOTIDE SEQUENCE [LARGE SCALE GENOMIC DNA]</scope>
    <source>
        <strain evidence="3 4">FSL H7-0744</strain>
    </source>
</reference>
<accession>A0ABX3H8C4</accession>
<evidence type="ECO:0000256" key="1">
    <source>
        <dbReference type="SAM" id="Phobius"/>
    </source>
</evidence>
<keyword evidence="1" id="KW-0812">Transmembrane</keyword>
<keyword evidence="4" id="KW-1185">Reference proteome</keyword>
<name>A0ABX3H8C4_PAEBO</name>
<gene>
    <name evidence="3" type="ORF">BSK56_19630</name>
</gene>
<dbReference type="Proteomes" id="UP000187412">
    <property type="component" value="Unassembled WGS sequence"/>
</dbReference>
<dbReference type="Pfam" id="PF02517">
    <property type="entry name" value="Rce1-like"/>
    <property type="match status" value="1"/>
</dbReference>
<feature type="transmembrane region" description="Helical" evidence="1">
    <location>
        <begin position="144"/>
        <end position="162"/>
    </location>
</feature>
<protein>
    <recommendedName>
        <fullName evidence="2">CAAX prenyl protease 2/Lysostaphin resistance protein A-like domain-containing protein</fullName>
    </recommendedName>
</protein>
<proteinExistence type="predicted"/>
<feature type="transmembrane region" description="Helical" evidence="1">
    <location>
        <begin position="219"/>
        <end position="239"/>
    </location>
</feature>
<feature type="transmembrane region" description="Helical" evidence="1">
    <location>
        <begin position="195"/>
        <end position="213"/>
    </location>
</feature>
<organism evidence="3 4">
    <name type="scientific">Paenibacillus borealis</name>
    <dbReference type="NCBI Taxonomy" id="160799"/>
    <lineage>
        <taxon>Bacteria</taxon>
        <taxon>Bacillati</taxon>
        <taxon>Bacillota</taxon>
        <taxon>Bacilli</taxon>
        <taxon>Bacillales</taxon>
        <taxon>Paenibacillaceae</taxon>
        <taxon>Paenibacillus</taxon>
    </lineage>
</organism>
<dbReference type="RefSeq" id="WP_076112403.1">
    <property type="nucleotide sequence ID" value="NZ_MPTB01000026.1"/>
</dbReference>
<dbReference type="InterPro" id="IPR003675">
    <property type="entry name" value="Rce1/LyrA-like_dom"/>
</dbReference>
<evidence type="ECO:0000259" key="2">
    <source>
        <dbReference type="Pfam" id="PF02517"/>
    </source>
</evidence>
<feature type="transmembrane region" description="Helical" evidence="1">
    <location>
        <begin position="84"/>
        <end position="101"/>
    </location>
</feature>
<feature type="transmembrane region" description="Helical" evidence="1">
    <location>
        <begin position="168"/>
        <end position="188"/>
    </location>
</feature>
<feature type="transmembrane region" description="Helical" evidence="1">
    <location>
        <begin position="40"/>
        <end position="63"/>
    </location>
</feature>
<keyword evidence="1" id="KW-1133">Transmembrane helix</keyword>
<evidence type="ECO:0000313" key="3">
    <source>
        <dbReference type="EMBL" id="OMD45335.1"/>
    </source>
</evidence>